<dbReference type="EMBL" id="CAJOBA010001996">
    <property type="protein sequence ID" value="CAF3624615.1"/>
    <property type="molecule type" value="Genomic_DNA"/>
</dbReference>
<evidence type="ECO:0000313" key="4">
    <source>
        <dbReference type="EMBL" id="CAF3624615.1"/>
    </source>
</evidence>
<name>A0A814XXB3_9BILA</name>
<keyword evidence="1" id="KW-0732">Signal</keyword>
<evidence type="ECO:0000313" key="6">
    <source>
        <dbReference type="Proteomes" id="UP000663829"/>
    </source>
</evidence>
<comment type="caution">
    <text evidence="3">The sequence shown here is derived from an EMBL/GenBank/DDBJ whole genome shotgun (WGS) entry which is preliminary data.</text>
</comment>
<dbReference type="Proteomes" id="UP000677228">
    <property type="component" value="Unassembled WGS sequence"/>
</dbReference>
<evidence type="ECO:0000256" key="1">
    <source>
        <dbReference type="SAM" id="SignalP"/>
    </source>
</evidence>
<protein>
    <submittedName>
        <fullName evidence="3">Uncharacterized protein</fullName>
    </submittedName>
</protein>
<evidence type="ECO:0000313" key="2">
    <source>
        <dbReference type="EMBL" id="CAF0839728.1"/>
    </source>
</evidence>
<dbReference type="Proteomes" id="UP000681722">
    <property type="component" value="Unassembled WGS sequence"/>
</dbReference>
<evidence type="ECO:0000313" key="3">
    <source>
        <dbReference type="EMBL" id="CAF1221518.1"/>
    </source>
</evidence>
<dbReference type="Proteomes" id="UP000663829">
    <property type="component" value="Unassembled WGS sequence"/>
</dbReference>
<dbReference type="EMBL" id="CAJOBC010009314">
    <property type="protein sequence ID" value="CAF3984756.1"/>
    <property type="molecule type" value="Genomic_DNA"/>
</dbReference>
<gene>
    <name evidence="3" type="ORF">GPM918_LOCUS24708</name>
    <name evidence="2" type="ORF">OVA965_LOCUS6579</name>
    <name evidence="5" type="ORF">SRO942_LOCUS24710</name>
    <name evidence="4" type="ORF">TMI583_LOCUS6575</name>
</gene>
<feature type="signal peptide" evidence="1">
    <location>
        <begin position="1"/>
        <end position="24"/>
    </location>
</feature>
<organism evidence="3 6">
    <name type="scientific">Didymodactylos carnosus</name>
    <dbReference type="NCBI Taxonomy" id="1234261"/>
    <lineage>
        <taxon>Eukaryota</taxon>
        <taxon>Metazoa</taxon>
        <taxon>Spiralia</taxon>
        <taxon>Gnathifera</taxon>
        <taxon>Rotifera</taxon>
        <taxon>Eurotatoria</taxon>
        <taxon>Bdelloidea</taxon>
        <taxon>Philodinida</taxon>
        <taxon>Philodinidae</taxon>
        <taxon>Didymodactylos</taxon>
    </lineage>
</organism>
<dbReference type="AlphaFoldDB" id="A0A814XXB3"/>
<keyword evidence="6" id="KW-1185">Reference proteome</keyword>
<accession>A0A814XXB3</accession>
<dbReference type="Proteomes" id="UP000682733">
    <property type="component" value="Unassembled WGS sequence"/>
</dbReference>
<dbReference type="EMBL" id="CAJNOQ010009312">
    <property type="protein sequence ID" value="CAF1221518.1"/>
    <property type="molecule type" value="Genomic_DNA"/>
</dbReference>
<reference evidence="3" key="1">
    <citation type="submission" date="2021-02" db="EMBL/GenBank/DDBJ databases">
        <authorList>
            <person name="Nowell W R."/>
        </authorList>
    </citation>
    <scope>NUCLEOTIDE SEQUENCE</scope>
</reference>
<evidence type="ECO:0000313" key="5">
    <source>
        <dbReference type="EMBL" id="CAF3984756.1"/>
    </source>
</evidence>
<sequence>MNLTNITLLLGLSILLIISTTVNGSSLRQARENDHNIWLRINKRFAQPNNDDRSTMLFIRSLLRTHDDDEKTLRFDKDSTGSHPTGHSFDKRDALQTWCNQNPATCQDGWEWCEANRQVCEEKAKDYCKKYSTAHPDDCEQFV</sequence>
<feature type="chain" id="PRO_5036226516" evidence="1">
    <location>
        <begin position="25"/>
        <end position="143"/>
    </location>
</feature>
<proteinExistence type="predicted"/>
<dbReference type="EMBL" id="CAJNOK010001996">
    <property type="protein sequence ID" value="CAF0839728.1"/>
    <property type="molecule type" value="Genomic_DNA"/>
</dbReference>